<comment type="caution">
    <text evidence="2">The sequence shown here is derived from an EMBL/GenBank/DDBJ whole genome shotgun (WGS) entry which is preliminary data.</text>
</comment>
<sequence length="224" mass="25721">MPVGNTHPIGRVRDFFTVKTPDRKIRIGKIIKFGQCICSAVLIYSIYFGAYYNFKPLSEPGMYSLYLFFLYLTWIALAIIWRRSLSIFIGCLPILFSFVFFYSGLGRKVEERGFIETRAPFTEYVERCRSRSYSADGHRIEFCEIIHSENGVLADIMRDEGGPPWTREFLDSAIFRSALEFHAKSSPESMIFNINEMVSSLSQVKVSFASLGNGFYLVSYDPGY</sequence>
<evidence type="ECO:0000256" key="1">
    <source>
        <dbReference type="SAM" id="Phobius"/>
    </source>
</evidence>
<keyword evidence="1" id="KW-1133">Transmembrane helix</keyword>
<keyword evidence="1" id="KW-0812">Transmembrane</keyword>
<reference evidence="2 3" key="1">
    <citation type="submission" date="2017-09" db="EMBL/GenBank/DDBJ databases">
        <title>Comparative genomics of rhizobia isolated from Phaseolus vulgaris in China.</title>
        <authorList>
            <person name="Tong W."/>
        </authorList>
    </citation>
    <scope>NUCLEOTIDE SEQUENCE [LARGE SCALE GENOMIC DNA]</scope>
    <source>
        <strain evidence="2 3">C5</strain>
    </source>
</reference>
<feature type="transmembrane region" description="Helical" evidence="1">
    <location>
        <begin position="87"/>
        <end position="105"/>
    </location>
</feature>
<keyword evidence="1" id="KW-0472">Membrane</keyword>
<proteinExistence type="predicted"/>
<evidence type="ECO:0000313" key="2">
    <source>
        <dbReference type="EMBL" id="PDT03476.1"/>
    </source>
</evidence>
<organism evidence="2 3">
    <name type="scientific">Rhizobium chutanense</name>
    <dbReference type="NCBI Taxonomy" id="2035448"/>
    <lineage>
        <taxon>Bacteria</taxon>
        <taxon>Pseudomonadati</taxon>
        <taxon>Pseudomonadota</taxon>
        <taxon>Alphaproteobacteria</taxon>
        <taxon>Hyphomicrobiales</taxon>
        <taxon>Rhizobiaceae</taxon>
        <taxon>Rhizobium/Agrobacterium group</taxon>
        <taxon>Rhizobium</taxon>
    </lineage>
</organism>
<feature type="transmembrane region" description="Helical" evidence="1">
    <location>
        <begin position="33"/>
        <end position="54"/>
    </location>
</feature>
<protein>
    <submittedName>
        <fullName evidence="2">Uncharacterized protein</fullName>
    </submittedName>
</protein>
<dbReference type="Proteomes" id="UP000220768">
    <property type="component" value="Unassembled WGS sequence"/>
</dbReference>
<accession>A0A2A6JBE4</accession>
<dbReference type="AlphaFoldDB" id="A0A2A6JBE4"/>
<evidence type="ECO:0000313" key="3">
    <source>
        <dbReference type="Proteomes" id="UP000220768"/>
    </source>
</evidence>
<feature type="transmembrane region" description="Helical" evidence="1">
    <location>
        <begin position="60"/>
        <end position="80"/>
    </location>
</feature>
<keyword evidence="3" id="KW-1185">Reference proteome</keyword>
<gene>
    <name evidence="2" type="ORF">CO666_15640</name>
</gene>
<dbReference type="EMBL" id="NWSV01000008">
    <property type="protein sequence ID" value="PDT03476.1"/>
    <property type="molecule type" value="Genomic_DNA"/>
</dbReference>
<name>A0A2A6JBE4_9HYPH</name>